<proteinExistence type="predicted"/>
<evidence type="ECO:0000313" key="1">
    <source>
        <dbReference type="EMBL" id="KAI5667889.1"/>
    </source>
</evidence>
<protein>
    <submittedName>
        <fullName evidence="1">Uncharacterized protein</fullName>
    </submittedName>
</protein>
<dbReference type="Proteomes" id="UP001060085">
    <property type="component" value="Linkage Group LG04"/>
</dbReference>
<reference evidence="2" key="1">
    <citation type="journal article" date="2023" name="Nat. Plants">
        <title>Single-cell RNA sequencing provides a high-resolution roadmap for understanding the multicellular compartmentation of specialized metabolism.</title>
        <authorList>
            <person name="Sun S."/>
            <person name="Shen X."/>
            <person name="Li Y."/>
            <person name="Li Y."/>
            <person name="Wang S."/>
            <person name="Li R."/>
            <person name="Zhang H."/>
            <person name="Shen G."/>
            <person name="Guo B."/>
            <person name="Wei J."/>
            <person name="Xu J."/>
            <person name="St-Pierre B."/>
            <person name="Chen S."/>
            <person name="Sun C."/>
        </authorList>
    </citation>
    <scope>NUCLEOTIDE SEQUENCE [LARGE SCALE GENOMIC DNA]</scope>
</reference>
<evidence type="ECO:0000313" key="2">
    <source>
        <dbReference type="Proteomes" id="UP001060085"/>
    </source>
</evidence>
<dbReference type="EMBL" id="CM044704">
    <property type="protein sequence ID" value="KAI5667889.1"/>
    <property type="molecule type" value="Genomic_DNA"/>
</dbReference>
<sequence>MEGENGQVLVKSTLPLTVALPLQLLAGFWSRFGCKSIPYYVRLTMSTDGYLSAQSHQEYTSDPIRMNLHDTLRSMQQSIERLARQFQSVAKDVEELKWGKSSATMEQRVGYQGRPQVRCGRRGGLGERGYYRPQVEFARHEAWHEDNLYKDYGDNPNVGQAYHGGYYGNQQGNKALDRIK</sequence>
<keyword evidence="2" id="KW-1185">Reference proteome</keyword>
<gene>
    <name evidence="1" type="ORF">M9H77_17742</name>
</gene>
<comment type="caution">
    <text evidence="1">The sequence shown here is derived from an EMBL/GenBank/DDBJ whole genome shotgun (WGS) entry which is preliminary data.</text>
</comment>
<accession>A0ACC0B5H1</accession>
<organism evidence="1 2">
    <name type="scientific">Catharanthus roseus</name>
    <name type="common">Madagascar periwinkle</name>
    <name type="synonym">Vinca rosea</name>
    <dbReference type="NCBI Taxonomy" id="4058"/>
    <lineage>
        <taxon>Eukaryota</taxon>
        <taxon>Viridiplantae</taxon>
        <taxon>Streptophyta</taxon>
        <taxon>Embryophyta</taxon>
        <taxon>Tracheophyta</taxon>
        <taxon>Spermatophyta</taxon>
        <taxon>Magnoliopsida</taxon>
        <taxon>eudicotyledons</taxon>
        <taxon>Gunneridae</taxon>
        <taxon>Pentapetalae</taxon>
        <taxon>asterids</taxon>
        <taxon>lamiids</taxon>
        <taxon>Gentianales</taxon>
        <taxon>Apocynaceae</taxon>
        <taxon>Rauvolfioideae</taxon>
        <taxon>Vinceae</taxon>
        <taxon>Catharanthinae</taxon>
        <taxon>Catharanthus</taxon>
    </lineage>
</organism>
<name>A0ACC0B5H1_CATRO</name>